<dbReference type="PANTHER" id="PTHR12461:SF99">
    <property type="entry name" value="BIFUNCTIONAL PEPTIDASE AND (3S)-LYSYL HYDROXYLASE JMJD7"/>
    <property type="match status" value="1"/>
</dbReference>
<sequence>MDPIAELITSYFELNSSTIDELDDDGTEPSPLEFMRYVARNTPFVVRRGAASWPAMKTWSVPFLRDTLAEHVVNVAVTPNGYADAPTAGPDGEVIFAKPWEEDQAFPEFLDYVVQQEKCQLGSSAETRYAQTRETTLETAPMHRYLLTTTSLENDNLRHEYASVFSHVHKDIPFARIALQRSPEAINLWIGNSHSVTAMHRDNYENIYVQVLGQKHFVLLPPLCQPCVNEQSLKQYNYARTDGSFQLVEETLEADNQGQTENDNTVPFAVWDPDRPTESQTTYSALAEPMRVTLNPGDMLYLPAMWCVFLALGHI</sequence>
<dbReference type="InterPro" id="IPR003347">
    <property type="entry name" value="JmjC_dom"/>
</dbReference>
<proteinExistence type="predicted"/>
<protein>
    <recommendedName>
        <fullName evidence="1">JmjC domain-containing protein</fullName>
    </recommendedName>
</protein>
<reference evidence="2 3" key="1">
    <citation type="submission" date="2024-01" db="EMBL/GenBank/DDBJ databases">
        <authorList>
            <person name="Allen C."/>
            <person name="Tagirdzhanova G."/>
        </authorList>
    </citation>
    <scope>NUCLEOTIDE SEQUENCE [LARGE SCALE GENOMIC DNA]</scope>
</reference>
<dbReference type="Gene3D" id="2.60.120.10">
    <property type="entry name" value="Jelly Rolls"/>
    <property type="match status" value="1"/>
</dbReference>
<accession>A0ABP0AV41</accession>
<evidence type="ECO:0000259" key="1">
    <source>
        <dbReference type="PROSITE" id="PS51184"/>
    </source>
</evidence>
<feature type="domain" description="JmjC" evidence="1">
    <location>
        <begin position="161"/>
        <end position="315"/>
    </location>
</feature>
<keyword evidence="3" id="KW-1185">Reference proteome</keyword>
<gene>
    <name evidence="2" type="ORF">SBRCBS47491_001014</name>
</gene>
<dbReference type="PROSITE" id="PS51184">
    <property type="entry name" value="JMJC"/>
    <property type="match status" value="1"/>
</dbReference>
<dbReference type="Pfam" id="PF13621">
    <property type="entry name" value="Cupin_8"/>
    <property type="match status" value="1"/>
</dbReference>
<dbReference type="Proteomes" id="UP001642406">
    <property type="component" value="Unassembled WGS sequence"/>
</dbReference>
<dbReference type="SUPFAM" id="SSF51197">
    <property type="entry name" value="Clavaminate synthase-like"/>
    <property type="match status" value="1"/>
</dbReference>
<dbReference type="EMBL" id="CAWUHC010000005">
    <property type="protein sequence ID" value="CAK7211129.1"/>
    <property type="molecule type" value="Genomic_DNA"/>
</dbReference>
<evidence type="ECO:0000313" key="3">
    <source>
        <dbReference type="Proteomes" id="UP001642406"/>
    </source>
</evidence>
<dbReference type="InterPro" id="IPR014710">
    <property type="entry name" value="RmlC-like_jellyroll"/>
</dbReference>
<dbReference type="InterPro" id="IPR041667">
    <property type="entry name" value="Cupin_8"/>
</dbReference>
<name>A0ABP0AV41_9PEZI</name>
<organism evidence="2 3">
    <name type="scientific">Sporothrix bragantina</name>
    <dbReference type="NCBI Taxonomy" id="671064"/>
    <lineage>
        <taxon>Eukaryota</taxon>
        <taxon>Fungi</taxon>
        <taxon>Dikarya</taxon>
        <taxon>Ascomycota</taxon>
        <taxon>Pezizomycotina</taxon>
        <taxon>Sordariomycetes</taxon>
        <taxon>Sordariomycetidae</taxon>
        <taxon>Ophiostomatales</taxon>
        <taxon>Ophiostomataceae</taxon>
        <taxon>Sporothrix</taxon>
    </lineage>
</organism>
<dbReference type="SMART" id="SM00558">
    <property type="entry name" value="JmjC"/>
    <property type="match status" value="1"/>
</dbReference>
<dbReference type="PANTHER" id="PTHR12461">
    <property type="entry name" value="HYPOXIA-INDUCIBLE FACTOR 1 ALPHA INHIBITOR-RELATED"/>
    <property type="match status" value="1"/>
</dbReference>
<comment type="caution">
    <text evidence="2">The sequence shown here is derived from an EMBL/GenBank/DDBJ whole genome shotgun (WGS) entry which is preliminary data.</text>
</comment>
<evidence type="ECO:0000313" key="2">
    <source>
        <dbReference type="EMBL" id="CAK7211129.1"/>
    </source>
</evidence>